<keyword evidence="1" id="KW-0812">Transmembrane</keyword>
<dbReference type="EMBL" id="QEVW01000006">
    <property type="protein sequence ID" value="RAW15876.1"/>
    <property type="molecule type" value="Genomic_DNA"/>
</dbReference>
<name>A0A329QV37_9BACL</name>
<evidence type="ECO:0000313" key="3">
    <source>
        <dbReference type="EMBL" id="RAW15876.1"/>
    </source>
</evidence>
<organism evidence="3 4">
    <name type="scientific">Paenibacillus taichungensis</name>
    <dbReference type="NCBI Taxonomy" id="484184"/>
    <lineage>
        <taxon>Bacteria</taxon>
        <taxon>Bacillati</taxon>
        <taxon>Bacillota</taxon>
        <taxon>Bacilli</taxon>
        <taxon>Bacillales</taxon>
        <taxon>Paenibacillaceae</taxon>
        <taxon>Paenibacillus</taxon>
    </lineage>
</organism>
<dbReference type="Proteomes" id="UP000250642">
    <property type="component" value="Unassembled WGS sequence"/>
</dbReference>
<sequence>MESKDDERGCLIMSTKKWIALAILCIGIGLLGTSIYGVQFGDKREPYSKRWEFKNDELHNIMMNANLSADIEFVVSPDSNGYIEVDGKWDPAVIKGFEQASITDGTFTLNQEERLRLQFFILYWNNQQQTITVALPEGHQLDEVNIVSSSSDLDLKGLHANTLDLNNTSGSIHLQDITVPTIQLDLTSGDIKAAAIAGDMEVKQTSGSFTLNGINGDVTRNVQSGDTKITQLNGAANVKFTSGSVKIEQEVSGSIDVSGQSGDISIQAAPDFDGIYDAQATSGDVNIPDSPMVSREVIKARTTSGSIKIKQS</sequence>
<dbReference type="PANTHER" id="PTHR34094">
    <property type="match status" value="1"/>
</dbReference>
<gene>
    <name evidence="3" type="ORF">DC345_10220</name>
</gene>
<protein>
    <recommendedName>
        <fullName evidence="2">DUF4097 domain-containing protein</fullName>
    </recommendedName>
</protein>
<dbReference type="Pfam" id="PF13349">
    <property type="entry name" value="DUF4097"/>
    <property type="match status" value="1"/>
</dbReference>
<reference evidence="3 4" key="1">
    <citation type="submission" date="2018-04" db="EMBL/GenBank/DDBJ databases">
        <title>Paenibacillus taichungensis Genome sequencing and assembly.</title>
        <authorList>
            <person name="Xu J."/>
            <person name="Rensing C."/>
            <person name="Mazhar H.S."/>
        </authorList>
    </citation>
    <scope>NUCLEOTIDE SEQUENCE [LARGE SCALE GENOMIC DNA]</scope>
    <source>
        <strain evidence="3 4">NC1</strain>
    </source>
</reference>
<dbReference type="Gene3D" id="2.160.20.120">
    <property type="match status" value="1"/>
</dbReference>
<dbReference type="AlphaFoldDB" id="A0A329QV37"/>
<proteinExistence type="predicted"/>
<feature type="domain" description="DUF4097" evidence="2">
    <location>
        <begin position="102"/>
        <end position="296"/>
    </location>
</feature>
<dbReference type="InterPro" id="IPR025164">
    <property type="entry name" value="Toastrack_DUF4097"/>
</dbReference>
<evidence type="ECO:0000313" key="4">
    <source>
        <dbReference type="Proteomes" id="UP000250642"/>
    </source>
</evidence>
<evidence type="ECO:0000256" key="1">
    <source>
        <dbReference type="SAM" id="Phobius"/>
    </source>
</evidence>
<evidence type="ECO:0000259" key="2">
    <source>
        <dbReference type="Pfam" id="PF13349"/>
    </source>
</evidence>
<keyword evidence="1" id="KW-0472">Membrane</keyword>
<accession>A0A329QV37</accession>
<keyword evidence="1" id="KW-1133">Transmembrane helix</keyword>
<feature type="transmembrane region" description="Helical" evidence="1">
    <location>
        <begin position="18"/>
        <end position="38"/>
    </location>
</feature>
<comment type="caution">
    <text evidence="3">The sequence shown here is derived from an EMBL/GenBank/DDBJ whole genome shotgun (WGS) entry which is preliminary data.</text>
</comment>
<dbReference type="PANTHER" id="PTHR34094:SF1">
    <property type="entry name" value="PROTEIN FAM185A"/>
    <property type="match status" value="1"/>
</dbReference>